<dbReference type="SMART" id="SM00086">
    <property type="entry name" value="PAC"/>
    <property type="match status" value="2"/>
</dbReference>
<protein>
    <recommendedName>
        <fullName evidence="2">histidine kinase</fullName>
        <ecNumber evidence="2">2.7.13.3</ecNumber>
    </recommendedName>
</protein>
<dbReference type="EC" id="2.7.13.3" evidence="2"/>
<dbReference type="SUPFAM" id="SSF55785">
    <property type="entry name" value="PYP-like sensor domain (PAS domain)"/>
    <property type="match status" value="2"/>
</dbReference>
<name>A0A6B3TPZ3_9BACI</name>
<dbReference type="SMART" id="SM00388">
    <property type="entry name" value="HisKA"/>
    <property type="match status" value="1"/>
</dbReference>
<evidence type="ECO:0000256" key="4">
    <source>
        <dbReference type="ARBA" id="ARBA00023012"/>
    </source>
</evidence>
<reference evidence="7" key="1">
    <citation type="submission" date="2020-02" db="EMBL/GenBank/DDBJ databases">
        <title>Bacillus sedimentmangrovi sp. nov., isolated from sediment of the mangrove ecosystem.</title>
        <authorList>
            <person name="Liu G."/>
        </authorList>
    </citation>
    <scope>NUCLEOTIDE SEQUENCE [LARGE SCALE GENOMIC DNA]</scope>
    <source>
        <strain evidence="7">SgZ-7</strain>
    </source>
</reference>
<dbReference type="Pfam" id="PF00512">
    <property type="entry name" value="HisKA"/>
    <property type="match status" value="1"/>
</dbReference>
<dbReference type="InterPro" id="IPR001610">
    <property type="entry name" value="PAC"/>
</dbReference>
<feature type="domain" description="PAC" evidence="6">
    <location>
        <begin position="224"/>
        <end position="274"/>
    </location>
</feature>
<dbReference type="CDD" id="cd00082">
    <property type="entry name" value="HisKA"/>
    <property type="match status" value="1"/>
</dbReference>
<dbReference type="EMBL" id="JAAIUV010000004">
    <property type="protein sequence ID" value="NEX78171.1"/>
    <property type="molecule type" value="Genomic_DNA"/>
</dbReference>
<dbReference type="PANTHER" id="PTHR44757">
    <property type="entry name" value="DIGUANYLATE CYCLASE DGCP"/>
    <property type="match status" value="1"/>
</dbReference>
<evidence type="ECO:0000256" key="3">
    <source>
        <dbReference type="ARBA" id="ARBA00022777"/>
    </source>
</evidence>
<dbReference type="RefSeq" id="WP_163250676.1">
    <property type="nucleotide sequence ID" value="NZ_JAAIUV010000004.1"/>
</dbReference>
<evidence type="ECO:0000313" key="7">
    <source>
        <dbReference type="EMBL" id="NEX78171.1"/>
    </source>
</evidence>
<organism evidence="7 8">
    <name type="scientific">Neobacillus thermocopriae</name>
    <dbReference type="NCBI Taxonomy" id="1215031"/>
    <lineage>
        <taxon>Bacteria</taxon>
        <taxon>Bacillati</taxon>
        <taxon>Bacillota</taxon>
        <taxon>Bacilli</taxon>
        <taxon>Bacillales</taxon>
        <taxon>Bacillaceae</taxon>
        <taxon>Neobacillus</taxon>
    </lineage>
</organism>
<gene>
    <name evidence="7" type="ORF">G4Z05_04605</name>
</gene>
<dbReference type="Gene3D" id="3.30.450.20">
    <property type="entry name" value="PAS domain"/>
    <property type="match status" value="2"/>
</dbReference>
<keyword evidence="8" id="KW-1185">Reference proteome</keyword>
<comment type="catalytic activity">
    <reaction evidence="1">
        <text>ATP + protein L-histidine = ADP + protein N-phospho-L-histidine.</text>
        <dbReference type="EC" id="2.7.13.3"/>
    </reaction>
</comment>
<dbReference type="PANTHER" id="PTHR44757:SF2">
    <property type="entry name" value="BIOFILM ARCHITECTURE MAINTENANCE PROTEIN MBAA"/>
    <property type="match status" value="1"/>
</dbReference>
<dbReference type="SMART" id="SM00091">
    <property type="entry name" value="PAS"/>
    <property type="match status" value="2"/>
</dbReference>
<evidence type="ECO:0000256" key="2">
    <source>
        <dbReference type="ARBA" id="ARBA00012438"/>
    </source>
</evidence>
<dbReference type="Pfam" id="PF13426">
    <property type="entry name" value="PAS_9"/>
    <property type="match status" value="1"/>
</dbReference>
<proteinExistence type="predicted"/>
<evidence type="ECO:0000313" key="8">
    <source>
        <dbReference type="Proteomes" id="UP000481621"/>
    </source>
</evidence>
<evidence type="ECO:0000259" key="6">
    <source>
        <dbReference type="PROSITE" id="PS50113"/>
    </source>
</evidence>
<evidence type="ECO:0000256" key="1">
    <source>
        <dbReference type="ARBA" id="ARBA00000085"/>
    </source>
</evidence>
<keyword evidence="3" id="KW-0808">Transferase</keyword>
<comment type="caution">
    <text evidence="7">The sequence shown here is derived from an EMBL/GenBank/DDBJ whole genome shotgun (WGS) entry which is preliminary data.</text>
</comment>
<dbReference type="InterPro" id="IPR052155">
    <property type="entry name" value="Biofilm_reg_signaling"/>
</dbReference>
<dbReference type="PROSITE" id="PS50112">
    <property type="entry name" value="PAS"/>
    <property type="match status" value="1"/>
</dbReference>
<dbReference type="CDD" id="cd00130">
    <property type="entry name" value="PAS"/>
    <property type="match status" value="2"/>
</dbReference>
<dbReference type="GO" id="GO:0006355">
    <property type="term" value="P:regulation of DNA-templated transcription"/>
    <property type="evidence" value="ECO:0007669"/>
    <property type="project" value="InterPro"/>
</dbReference>
<dbReference type="PROSITE" id="PS50113">
    <property type="entry name" value="PAC"/>
    <property type="match status" value="2"/>
</dbReference>
<evidence type="ECO:0000259" key="5">
    <source>
        <dbReference type="PROSITE" id="PS50112"/>
    </source>
</evidence>
<dbReference type="NCBIfam" id="TIGR00229">
    <property type="entry name" value="sensory_box"/>
    <property type="match status" value="2"/>
</dbReference>
<dbReference type="AlphaFoldDB" id="A0A6B3TPZ3"/>
<dbReference type="Proteomes" id="UP000481621">
    <property type="component" value="Unassembled WGS sequence"/>
</dbReference>
<keyword evidence="4" id="KW-0902">Two-component regulatory system</keyword>
<dbReference type="InterPro" id="IPR000014">
    <property type="entry name" value="PAS"/>
</dbReference>
<dbReference type="InterPro" id="IPR000700">
    <property type="entry name" value="PAS-assoc_C"/>
</dbReference>
<keyword evidence="3" id="KW-0418">Kinase</keyword>
<dbReference type="GO" id="GO:0000155">
    <property type="term" value="F:phosphorelay sensor kinase activity"/>
    <property type="evidence" value="ECO:0007669"/>
    <property type="project" value="InterPro"/>
</dbReference>
<dbReference type="Pfam" id="PF00989">
    <property type="entry name" value="PAS"/>
    <property type="match status" value="1"/>
</dbReference>
<dbReference type="InterPro" id="IPR013767">
    <property type="entry name" value="PAS_fold"/>
</dbReference>
<sequence>MSSSISNIKRKKKILLEKHLSKGLSSYESLFACDSDAIYAMDLDGYFIPLNPACEQIFGYEASELSKMSYVKVVKLEHLDRAISFFYKSLEGKLQNFDCQIIHKSGKLVDINITIYPIVISEEIVGVYAIAKDITEIKERRRKQNEELRQREEVYMAIVEHSPDAVVIAKKEEILYVNDTAVALIGAKDKSELIGKSVYDYLDDAYCDIVRKRVEEVESGKTVEIMEEKLIRKDGEFVYAEIKSIPAIYQNQPVRHIMIRDITEKKKRQEMLLQSEKLSAARQLAAGIVHEMNHPLSSIKEVLMQMEAEQKMNSTYIERIQTEVNRMEWILNELLQMSKPEERDE</sequence>
<dbReference type="InterPro" id="IPR035965">
    <property type="entry name" value="PAS-like_dom_sf"/>
</dbReference>
<accession>A0A6B3TPZ3</accession>
<feature type="domain" description="PAS" evidence="5">
    <location>
        <begin position="35"/>
        <end position="93"/>
    </location>
</feature>
<feature type="domain" description="PAC" evidence="6">
    <location>
        <begin position="95"/>
        <end position="146"/>
    </location>
</feature>
<dbReference type="InterPro" id="IPR003661">
    <property type="entry name" value="HisK_dim/P_dom"/>
</dbReference>
<dbReference type="SUPFAM" id="SSF47384">
    <property type="entry name" value="Homodimeric domain of signal transducing histidine kinase"/>
    <property type="match status" value="1"/>
</dbReference>
<dbReference type="Gene3D" id="1.10.287.130">
    <property type="match status" value="1"/>
</dbReference>
<dbReference type="InterPro" id="IPR036097">
    <property type="entry name" value="HisK_dim/P_sf"/>
</dbReference>